<dbReference type="EMBL" id="FMZE01000001">
    <property type="protein sequence ID" value="SDC08768.1"/>
    <property type="molecule type" value="Genomic_DNA"/>
</dbReference>
<reference evidence="4 5" key="1">
    <citation type="submission" date="2016-10" db="EMBL/GenBank/DDBJ databases">
        <authorList>
            <person name="de Groot N.N."/>
        </authorList>
    </citation>
    <scope>NUCLEOTIDE SEQUENCE [LARGE SCALE GENOMIC DNA]</scope>
    <source>
        <strain evidence="4 5">CGMCC 4.5506</strain>
    </source>
</reference>
<feature type="transmembrane region" description="Helical" evidence="2">
    <location>
        <begin position="91"/>
        <end position="117"/>
    </location>
</feature>
<sequence>MTQHTHHDTGNRTGPATANQRPQPARELPITRTSWVNWIWFAGAMMILLGMFNVIQGLVALLNDQYYVVGPSGLLVFDITGWGWVQLGLGAAAVTAGLCLFTGAMWARVVAVGLAAVNAVAQMAFLAANPVWCTIVIALDILVIWAVVVHGKEVKVEQW</sequence>
<keyword evidence="5" id="KW-1185">Reference proteome</keyword>
<dbReference type="Pfam" id="PF23636">
    <property type="entry name" value="DUF7144"/>
    <property type="match status" value="1"/>
</dbReference>
<dbReference type="RefSeq" id="WP_170140047.1">
    <property type="nucleotide sequence ID" value="NZ_CP016353.1"/>
</dbReference>
<keyword evidence="2" id="KW-0472">Membrane</keyword>
<evidence type="ECO:0000259" key="3">
    <source>
        <dbReference type="Pfam" id="PF23636"/>
    </source>
</evidence>
<dbReference type="Proteomes" id="UP000199494">
    <property type="component" value="Unassembled WGS sequence"/>
</dbReference>
<dbReference type="AlphaFoldDB" id="A0A222VN64"/>
<feature type="transmembrane region" description="Helical" evidence="2">
    <location>
        <begin position="124"/>
        <end position="148"/>
    </location>
</feature>
<evidence type="ECO:0000313" key="5">
    <source>
        <dbReference type="Proteomes" id="UP000199494"/>
    </source>
</evidence>
<evidence type="ECO:0000313" key="4">
    <source>
        <dbReference type="EMBL" id="SDC08768.1"/>
    </source>
</evidence>
<feature type="domain" description="DUF7144" evidence="3">
    <location>
        <begin position="38"/>
        <end position="151"/>
    </location>
</feature>
<proteinExistence type="predicted"/>
<name>A0A222VN64_9PSEU</name>
<keyword evidence="2" id="KW-0812">Transmembrane</keyword>
<evidence type="ECO:0000256" key="1">
    <source>
        <dbReference type="SAM" id="MobiDB-lite"/>
    </source>
</evidence>
<gene>
    <name evidence="4" type="ORF">SAMN05421630_101376</name>
</gene>
<organism evidence="4 5">
    <name type="scientific">Prauserella marina</name>
    <dbReference type="NCBI Taxonomy" id="530584"/>
    <lineage>
        <taxon>Bacteria</taxon>
        <taxon>Bacillati</taxon>
        <taxon>Actinomycetota</taxon>
        <taxon>Actinomycetes</taxon>
        <taxon>Pseudonocardiales</taxon>
        <taxon>Pseudonocardiaceae</taxon>
        <taxon>Prauserella</taxon>
    </lineage>
</organism>
<dbReference type="STRING" id="530584.SAMN05421630_101376"/>
<feature type="compositionally biased region" description="Basic and acidic residues" evidence="1">
    <location>
        <begin position="1"/>
        <end position="10"/>
    </location>
</feature>
<keyword evidence="2" id="KW-1133">Transmembrane helix</keyword>
<dbReference type="KEGG" id="pmad:BAY61_10065"/>
<feature type="transmembrane region" description="Helical" evidence="2">
    <location>
        <begin position="38"/>
        <end position="59"/>
    </location>
</feature>
<feature type="region of interest" description="Disordered" evidence="1">
    <location>
        <begin position="1"/>
        <end position="25"/>
    </location>
</feature>
<accession>A0A222VN64</accession>
<protein>
    <recommendedName>
        <fullName evidence="3">DUF7144 domain-containing protein</fullName>
    </recommendedName>
</protein>
<dbReference type="InterPro" id="IPR055568">
    <property type="entry name" value="DUF7144"/>
</dbReference>
<evidence type="ECO:0000256" key="2">
    <source>
        <dbReference type="SAM" id="Phobius"/>
    </source>
</evidence>
<feature type="compositionally biased region" description="Polar residues" evidence="1">
    <location>
        <begin position="11"/>
        <end position="22"/>
    </location>
</feature>